<evidence type="ECO:0000313" key="1">
    <source>
        <dbReference type="EMBL" id="MFD2562920.1"/>
    </source>
</evidence>
<name>A0ABW5LDK9_9FLAO</name>
<evidence type="ECO:0008006" key="3">
    <source>
        <dbReference type="Google" id="ProtNLM"/>
    </source>
</evidence>
<keyword evidence="2" id="KW-1185">Reference proteome</keyword>
<gene>
    <name evidence="1" type="ORF">ACFSR1_09610</name>
</gene>
<dbReference type="Proteomes" id="UP001597319">
    <property type="component" value="Unassembled WGS sequence"/>
</dbReference>
<dbReference type="RefSeq" id="WP_378291923.1">
    <property type="nucleotide sequence ID" value="NZ_JBHULE010000019.1"/>
</dbReference>
<reference evidence="2" key="1">
    <citation type="journal article" date="2019" name="Int. J. Syst. Evol. Microbiol.">
        <title>The Global Catalogue of Microorganisms (GCM) 10K type strain sequencing project: providing services to taxonomists for standard genome sequencing and annotation.</title>
        <authorList>
            <consortium name="The Broad Institute Genomics Platform"/>
            <consortium name="The Broad Institute Genome Sequencing Center for Infectious Disease"/>
            <person name="Wu L."/>
            <person name="Ma J."/>
        </authorList>
    </citation>
    <scope>NUCLEOTIDE SEQUENCE [LARGE SCALE GENOMIC DNA]</scope>
    <source>
        <strain evidence="2">KCTC 52274</strain>
    </source>
</reference>
<evidence type="ECO:0000313" key="2">
    <source>
        <dbReference type="Proteomes" id="UP001597319"/>
    </source>
</evidence>
<sequence>MNKKLHNDWKQEKGLFNNPVLYCEVEYSSDIQLNILELIWRFLDAKLEKNEELYFLEDWHNHDGHITTEKKITKRELEQMLLKPEKVLRNRELDVYDLVFNAKESFMLRWYCELELEDEIYCDFSLTLSDKNELVKLKEIIQKKYPNQGLKISSTKEYVDERYGG</sequence>
<protein>
    <recommendedName>
        <fullName evidence="3">DUF695 domain-containing protein</fullName>
    </recommendedName>
</protein>
<organism evidence="1 2">
    <name type="scientific">Aquimarina rubra</name>
    <dbReference type="NCBI Taxonomy" id="1920033"/>
    <lineage>
        <taxon>Bacteria</taxon>
        <taxon>Pseudomonadati</taxon>
        <taxon>Bacteroidota</taxon>
        <taxon>Flavobacteriia</taxon>
        <taxon>Flavobacteriales</taxon>
        <taxon>Flavobacteriaceae</taxon>
        <taxon>Aquimarina</taxon>
    </lineage>
</organism>
<accession>A0ABW5LDK9</accession>
<dbReference type="EMBL" id="JBHULE010000019">
    <property type="protein sequence ID" value="MFD2562920.1"/>
    <property type="molecule type" value="Genomic_DNA"/>
</dbReference>
<proteinExistence type="predicted"/>
<comment type="caution">
    <text evidence="1">The sequence shown here is derived from an EMBL/GenBank/DDBJ whole genome shotgun (WGS) entry which is preliminary data.</text>
</comment>